<dbReference type="Proteomes" id="UP000030758">
    <property type="component" value="Unassembled WGS sequence"/>
</dbReference>
<evidence type="ECO:0000256" key="1">
    <source>
        <dbReference type="SAM" id="MobiDB-lite"/>
    </source>
</evidence>
<accession>A0A085NTM9</accession>
<name>A0A085NTM9_9BILA</name>
<reference evidence="2" key="1">
    <citation type="journal article" date="2014" name="Nat. Genet.">
        <title>Genome and transcriptome of the porcine whipworm Trichuris suis.</title>
        <authorList>
            <person name="Jex A.R."/>
            <person name="Nejsum P."/>
            <person name="Schwarz E.M."/>
            <person name="Hu L."/>
            <person name="Young N.D."/>
            <person name="Hall R.S."/>
            <person name="Korhonen P.K."/>
            <person name="Liao S."/>
            <person name="Thamsborg S."/>
            <person name="Xia J."/>
            <person name="Xu P."/>
            <person name="Wang S."/>
            <person name="Scheerlinck J.P."/>
            <person name="Hofmann A."/>
            <person name="Sternberg P.W."/>
            <person name="Wang J."/>
            <person name="Gasser R.B."/>
        </authorList>
    </citation>
    <scope>NUCLEOTIDE SEQUENCE [LARGE SCALE GENOMIC DNA]</scope>
    <source>
        <strain evidence="2">DCEP-RM93F</strain>
    </source>
</reference>
<protein>
    <submittedName>
        <fullName evidence="2">Uncharacterized protein</fullName>
    </submittedName>
</protein>
<dbReference type="AlphaFoldDB" id="A0A085NTM9"/>
<evidence type="ECO:0000313" key="2">
    <source>
        <dbReference type="EMBL" id="KFD72825.1"/>
    </source>
</evidence>
<gene>
    <name evidence="2" type="ORF">M514_14729</name>
</gene>
<feature type="region of interest" description="Disordered" evidence="1">
    <location>
        <begin position="116"/>
        <end position="143"/>
    </location>
</feature>
<sequence length="143" mass="16085">MATSAVPITALNSYRTAEEELNGTYRKRRGRPRTIPPIEAMEKAKNSSAVVEHSSQCSLDLHPRIICRESQFRRRQIKESLFIRNNPSINRDKRVEVSSIWTALISKTGCCSIPNGAPPEPSNNLWRTRGTFNDIPDNPVGLP</sequence>
<organism evidence="2">
    <name type="scientific">Trichuris suis</name>
    <name type="common">pig whipworm</name>
    <dbReference type="NCBI Taxonomy" id="68888"/>
    <lineage>
        <taxon>Eukaryota</taxon>
        <taxon>Metazoa</taxon>
        <taxon>Ecdysozoa</taxon>
        <taxon>Nematoda</taxon>
        <taxon>Enoplea</taxon>
        <taxon>Dorylaimia</taxon>
        <taxon>Trichinellida</taxon>
        <taxon>Trichuridae</taxon>
        <taxon>Trichuris</taxon>
    </lineage>
</organism>
<proteinExistence type="predicted"/>
<dbReference type="EMBL" id="KL367475">
    <property type="protein sequence ID" value="KFD72825.1"/>
    <property type="molecule type" value="Genomic_DNA"/>
</dbReference>